<dbReference type="PANTHER" id="PTHR42789">
    <property type="entry name" value="D-ISOMER SPECIFIC 2-HYDROXYACID DEHYDROGENASE FAMILY PROTEIN (AFU_ORTHOLOGUE AFUA_6G10090)"/>
    <property type="match status" value="1"/>
</dbReference>
<evidence type="ECO:0000256" key="4">
    <source>
        <dbReference type="RuleBase" id="RU003719"/>
    </source>
</evidence>
<evidence type="ECO:0000259" key="5">
    <source>
        <dbReference type="Pfam" id="PF00389"/>
    </source>
</evidence>
<evidence type="ECO:0000313" key="7">
    <source>
        <dbReference type="EMBL" id="MDR6242387.1"/>
    </source>
</evidence>
<evidence type="ECO:0000313" key="8">
    <source>
        <dbReference type="Proteomes" id="UP001185028"/>
    </source>
</evidence>
<dbReference type="Gene3D" id="3.40.50.720">
    <property type="entry name" value="NAD(P)-binding Rossmann-like Domain"/>
    <property type="match status" value="2"/>
</dbReference>
<dbReference type="SUPFAM" id="SSF52283">
    <property type="entry name" value="Formate/glycerate dehydrogenase catalytic domain-like"/>
    <property type="match status" value="1"/>
</dbReference>
<evidence type="ECO:0000256" key="2">
    <source>
        <dbReference type="ARBA" id="ARBA00023002"/>
    </source>
</evidence>
<dbReference type="InterPro" id="IPR006139">
    <property type="entry name" value="D-isomer_2_OHA_DH_cat_dom"/>
</dbReference>
<name>A0ABU1IT05_9BACL</name>
<evidence type="ECO:0000256" key="3">
    <source>
        <dbReference type="ARBA" id="ARBA00023027"/>
    </source>
</evidence>
<dbReference type="InterPro" id="IPR036291">
    <property type="entry name" value="NAD(P)-bd_dom_sf"/>
</dbReference>
<dbReference type="CDD" id="cd12169">
    <property type="entry name" value="PGDH_like_1"/>
    <property type="match status" value="1"/>
</dbReference>
<accession>A0ABU1IT05</accession>
<evidence type="ECO:0000259" key="6">
    <source>
        <dbReference type="Pfam" id="PF02826"/>
    </source>
</evidence>
<keyword evidence="2 4" id="KW-0560">Oxidoreductase</keyword>
<organism evidence="7 8">
    <name type="scientific">Paenibacillus hunanensis</name>
    <dbReference type="NCBI Taxonomy" id="539262"/>
    <lineage>
        <taxon>Bacteria</taxon>
        <taxon>Bacillati</taxon>
        <taxon>Bacillota</taxon>
        <taxon>Bacilli</taxon>
        <taxon>Bacillales</taxon>
        <taxon>Paenibacillaceae</taxon>
        <taxon>Paenibacillus</taxon>
    </lineage>
</organism>
<dbReference type="Pfam" id="PF00389">
    <property type="entry name" value="2-Hacid_dh"/>
    <property type="match status" value="1"/>
</dbReference>
<keyword evidence="3" id="KW-0520">NAD</keyword>
<dbReference type="EMBL" id="JAVDQH010000001">
    <property type="protein sequence ID" value="MDR6242387.1"/>
    <property type="molecule type" value="Genomic_DNA"/>
</dbReference>
<gene>
    <name evidence="7" type="ORF">JOC58_000271</name>
</gene>
<dbReference type="Proteomes" id="UP001185028">
    <property type="component" value="Unassembled WGS sequence"/>
</dbReference>
<dbReference type="SUPFAM" id="SSF51735">
    <property type="entry name" value="NAD(P)-binding Rossmann-fold domains"/>
    <property type="match status" value="1"/>
</dbReference>
<dbReference type="RefSeq" id="WP_188774847.1">
    <property type="nucleotide sequence ID" value="NZ_BMMB01000003.1"/>
</dbReference>
<dbReference type="InterPro" id="IPR006140">
    <property type="entry name" value="D-isomer_DH_NAD-bd"/>
</dbReference>
<feature type="domain" description="D-isomer specific 2-hydroxyacid dehydrogenase NAD-binding" evidence="6">
    <location>
        <begin position="114"/>
        <end position="288"/>
    </location>
</feature>
<dbReference type="InterPro" id="IPR050857">
    <property type="entry name" value="D-2-hydroxyacid_DH"/>
</dbReference>
<proteinExistence type="inferred from homology"/>
<reference evidence="7 8" key="1">
    <citation type="submission" date="2023-07" db="EMBL/GenBank/DDBJ databases">
        <title>Genomic Encyclopedia of Type Strains, Phase IV (KMG-IV): sequencing the most valuable type-strain genomes for metagenomic binning, comparative biology and taxonomic classification.</title>
        <authorList>
            <person name="Goeker M."/>
        </authorList>
    </citation>
    <scope>NUCLEOTIDE SEQUENCE [LARGE SCALE GENOMIC DNA]</scope>
    <source>
        <strain evidence="7 8">DSM 22170</strain>
    </source>
</reference>
<keyword evidence="8" id="KW-1185">Reference proteome</keyword>
<comment type="similarity">
    <text evidence="1 4">Belongs to the D-isomer specific 2-hydroxyacid dehydrogenase family.</text>
</comment>
<comment type="caution">
    <text evidence="7">The sequence shown here is derived from an EMBL/GenBank/DDBJ whole genome shotgun (WGS) entry which is preliminary data.</text>
</comment>
<sequence length="320" mass="35388">MTLQCAILDDYQQVALRMADWSVLDGQVHTRIYSNPLETTEELIHNVKDCEILVIMRERTPFPAEVLEQLPKLRLLVTTGMRNASVDIEAAKRLGITVCGARGRGAAPTELTWALILGLTRHLVAENEAFRTGGAWQTTVGMGLYGKTLGLIGLGHIGKRMARIAQAMDMRVIAWSPNLTAERAQEAGVEACTTLNELMEQSDIVSVHMVLSERTRHLIGTEELAHMRPGAYLINTSRAGLIDQTAMIEALQHYRIAGAGLDVFEQEPLPVDHPLRSLPNVLATPHIGYVADDNYRSFYEDAVEDIVQFLKGEPVRVLGD</sequence>
<dbReference type="PANTHER" id="PTHR42789:SF1">
    <property type="entry name" value="D-ISOMER SPECIFIC 2-HYDROXYACID DEHYDROGENASE FAMILY PROTEIN (AFU_ORTHOLOGUE AFUA_6G10090)"/>
    <property type="match status" value="1"/>
</dbReference>
<protein>
    <submittedName>
        <fullName evidence="7">Phosphoglycerate dehydrogenase-like enzyme</fullName>
    </submittedName>
</protein>
<evidence type="ECO:0000256" key="1">
    <source>
        <dbReference type="ARBA" id="ARBA00005854"/>
    </source>
</evidence>
<feature type="domain" description="D-isomer specific 2-hydroxyacid dehydrogenase catalytic" evidence="5">
    <location>
        <begin position="30"/>
        <end position="315"/>
    </location>
</feature>
<dbReference type="Pfam" id="PF02826">
    <property type="entry name" value="2-Hacid_dh_C"/>
    <property type="match status" value="1"/>
</dbReference>